<evidence type="ECO:0000313" key="1">
    <source>
        <dbReference type="EMBL" id="OBZ71981.1"/>
    </source>
</evidence>
<protein>
    <submittedName>
        <fullName evidence="1">Uncharacterized protein</fullName>
    </submittedName>
</protein>
<dbReference type="AlphaFoldDB" id="A0A1C7M503"/>
<name>A0A1C7M503_GRIFR</name>
<reference evidence="1 2" key="1">
    <citation type="submission" date="2016-03" db="EMBL/GenBank/DDBJ databases">
        <title>Whole genome sequencing of Grifola frondosa 9006-11.</title>
        <authorList>
            <person name="Min B."/>
            <person name="Park H."/>
            <person name="Kim J.-G."/>
            <person name="Cho H."/>
            <person name="Oh Y.-L."/>
            <person name="Kong W.-S."/>
            <person name="Choi I.-G."/>
        </authorList>
    </citation>
    <scope>NUCLEOTIDE SEQUENCE [LARGE SCALE GENOMIC DNA]</scope>
    <source>
        <strain evidence="1 2">9006-11</strain>
    </source>
</reference>
<gene>
    <name evidence="1" type="ORF">A0H81_08095</name>
</gene>
<evidence type="ECO:0000313" key="2">
    <source>
        <dbReference type="Proteomes" id="UP000092993"/>
    </source>
</evidence>
<proteinExistence type="predicted"/>
<accession>A0A1C7M503</accession>
<organism evidence="1 2">
    <name type="scientific">Grifola frondosa</name>
    <name type="common">Maitake</name>
    <name type="synonym">Polyporus frondosus</name>
    <dbReference type="NCBI Taxonomy" id="5627"/>
    <lineage>
        <taxon>Eukaryota</taxon>
        <taxon>Fungi</taxon>
        <taxon>Dikarya</taxon>
        <taxon>Basidiomycota</taxon>
        <taxon>Agaricomycotina</taxon>
        <taxon>Agaricomycetes</taxon>
        <taxon>Polyporales</taxon>
        <taxon>Grifolaceae</taxon>
        <taxon>Grifola</taxon>
    </lineage>
</organism>
<dbReference type="EMBL" id="LUGG01000010">
    <property type="protein sequence ID" value="OBZ71981.1"/>
    <property type="molecule type" value="Genomic_DNA"/>
</dbReference>
<comment type="caution">
    <text evidence="1">The sequence shown here is derived from an EMBL/GenBank/DDBJ whole genome shotgun (WGS) entry which is preliminary data.</text>
</comment>
<keyword evidence="2" id="KW-1185">Reference proteome</keyword>
<sequence length="162" mass="18593">MGAIDIRFPSLMRLHIVEDDPEYYEIAWQECANAAPSVTHLRMSNLNSELLSRDTFGVVAGVNSEAYCQGQSGRLRIPIESYASLRQLNTASQKARIVRRRGRHMGESWVWRLKKEWEDRMCGGVGCWIETETEEIEWQRRLALEEAINGPLKAYANHKADV</sequence>
<dbReference type="Proteomes" id="UP000092993">
    <property type="component" value="Unassembled WGS sequence"/>
</dbReference>